<dbReference type="Proteomes" id="UP000001568">
    <property type="component" value="Chromosome 9"/>
</dbReference>
<accession>A4S2Q0</accession>
<feature type="transmembrane region" description="Helical" evidence="1">
    <location>
        <begin position="811"/>
        <end position="834"/>
    </location>
</feature>
<keyword evidence="1" id="KW-0812">Transmembrane</keyword>
<keyword evidence="3" id="KW-1185">Reference proteome</keyword>
<keyword evidence="1" id="KW-1133">Transmembrane helix</keyword>
<sequence length="835" mass="91599">MAATSAATIWAASLESAKRVADFARGNTKVTFEEAAVRWRGAQEEVTRERAWYDACVHRVRDGCARRAREDAETRRSAAEVVGGANDAKLRALRRKIRRCERALSNLSAKLKPAYVANSSTFWNERCLNASATTAPKRSVLLAMNESGARETMARYHSSSESYTSDIERSVALLLTNIDARSKYDLEYMDNKSERLQNVSLDVKRFAESGYAAIHDRSIEAIQDFNSSVGTGLNAFSYGVSTAVDTMRTNVVNASLALMMSEVGEIADEMAAYAINVDATFENVLTWFDDFETNVRPVIQSLEDSHGLNLPNTPLISLPNAPVVSVPDFQWLSPDLPIGGFDGLSDDFTTLMSASATIAGSTINNALTEATSVDIGVDLGIPSLLSDYDPPPFESSDGSTTDNSTQFGEETLQAIRERSDLFVESTNASSAQTSDFVRFGLNQSAAAVMYLTTTNFSSPDVAPDADDFDFFNITFRGVHIHGFFSIAEFAFAGLVNIDLTYRVIRCVSVVSKHLSYGALELEPLNLIDGDRDAGERKISSLEQFARFVADPAMVAFVRFTIFIAITVASLHVYRQTHRSYVKGCVESRNGTLAADYAFVFAHSYVNTAPRTRALAFDSYLAYNFTKTCDARRVATAERFNVADVERHRLETTLDASRETLLAIDACVDVIHGDESEIFQTHARAAQSCALESFKLDDGGAASECQPPTCSAATSCVGPIDDLLRAHAIETTCAVERYAHDWIQRALLLVLSYASMNFAREPFVDALGRVVALTQNIDDIAVIAWYDRDRDEACVADDSVVRVRRALRNARVRGCVVMATCVACQLPWVLLASALR</sequence>
<dbReference type="OrthoDB" id="10509404at2759"/>
<feature type="transmembrane region" description="Helical" evidence="1">
    <location>
        <begin position="552"/>
        <end position="573"/>
    </location>
</feature>
<dbReference type="OMA" id="KYWFATS"/>
<dbReference type="KEGG" id="olu:OSTLU_16796"/>
<evidence type="ECO:0000313" key="3">
    <source>
        <dbReference type="Proteomes" id="UP000001568"/>
    </source>
</evidence>
<proteinExistence type="predicted"/>
<dbReference type="EMBL" id="CP000589">
    <property type="protein sequence ID" value="ABO98081.1"/>
    <property type="molecule type" value="Genomic_DNA"/>
</dbReference>
<dbReference type="Gramene" id="ABO98081">
    <property type="protein sequence ID" value="ABO98081"/>
    <property type="gene ID" value="OSTLU_16796"/>
</dbReference>
<keyword evidence="1" id="KW-0472">Membrane</keyword>
<dbReference type="HOGENOM" id="CLU_340222_0_0_1"/>
<reference evidence="2 3" key="1">
    <citation type="journal article" date="2007" name="Proc. Natl. Acad. Sci. U.S.A.">
        <title>The tiny eukaryote Ostreococcus provides genomic insights into the paradox of plankton speciation.</title>
        <authorList>
            <person name="Palenik B."/>
            <person name="Grimwood J."/>
            <person name="Aerts A."/>
            <person name="Rouze P."/>
            <person name="Salamov A."/>
            <person name="Putnam N."/>
            <person name="Dupont C."/>
            <person name="Jorgensen R."/>
            <person name="Derelle E."/>
            <person name="Rombauts S."/>
            <person name="Zhou K."/>
            <person name="Otillar R."/>
            <person name="Merchant S.S."/>
            <person name="Podell S."/>
            <person name="Gaasterland T."/>
            <person name="Napoli C."/>
            <person name="Gendler K."/>
            <person name="Manuell A."/>
            <person name="Tai V."/>
            <person name="Vallon O."/>
            <person name="Piganeau G."/>
            <person name="Jancek S."/>
            <person name="Heijde M."/>
            <person name="Jabbari K."/>
            <person name="Bowler C."/>
            <person name="Lohr M."/>
            <person name="Robbens S."/>
            <person name="Werner G."/>
            <person name="Dubchak I."/>
            <person name="Pazour G.J."/>
            <person name="Ren Q."/>
            <person name="Paulsen I."/>
            <person name="Delwiche C."/>
            <person name="Schmutz J."/>
            <person name="Rokhsar D."/>
            <person name="Van de Peer Y."/>
            <person name="Moreau H."/>
            <person name="Grigoriev I.V."/>
        </authorList>
    </citation>
    <scope>NUCLEOTIDE SEQUENCE [LARGE SCALE GENOMIC DNA]</scope>
    <source>
        <strain evidence="2 3">CCE9901</strain>
    </source>
</reference>
<evidence type="ECO:0000256" key="1">
    <source>
        <dbReference type="SAM" id="Phobius"/>
    </source>
</evidence>
<gene>
    <name evidence="2" type="ORF">OSTLU_16796</name>
</gene>
<dbReference type="GeneID" id="5003777"/>
<dbReference type="RefSeq" id="XP_001419788.1">
    <property type="nucleotide sequence ID" value="XM_001419751.1"/>
</dbReference>
<evidence type="ECO:0000313" key="2">
    <source>
        <dbReference type="EMBL" id="ABO98081.1"/>
    </source>
</evidence>
<protein>
    <submittedName>
        <fullName evidence="2">Uncharacterized protein</fullName>
    </submittedName>
</protein>
<organism evidence="2 3">
    <name type="scientific">Ostreococcus lucimarinus (strain CCE9901)</name>
    <dbReference type="NCBI Taxonomy" id="436017"/>
    <lineage>
        <taxon>Eukaryota</taxon>
        <taxon>Viridiplantae</taxon>
        <taxon>Chlorophyta</taxon>
        <taxon>Mamiellophyceae</taxon>
        <taxon>Mamiellales</taxon>
        <taxon>Bathycoccaceae</taxon>
        <taxon>Ostreococcus</taxon>
    </lineage>
</organism>
<dbReference type="AlphaFoldDB" id="A4S2Q0"/>
<name>A4S2Q0_OSTLU</name>